<evidence type="ECO:0000256" key="5">
    <source>
        <dbReference type="RuleBase" id="RU363019"/>
    </source>
</evidence>
<comment type="function">
    <text evidence="1 5">PPIases accelerate the folding of proteins. It catalyzes the cis-trans isomerization of proline imidic peptide bonds in oligopeptides.</text>
</comment>
<evidence type="ECO:0000313" key="7">
    <source>
        <dbReference type="EMBL" id="MBJ7609615.1"/>
    </source>
</evidence>
<evidence type="ECO:0000256" key="2">
    <source>
        <dbReference type="ARBA" id="ARBA00007365"/>
    </source>
</evidence>
<dbReference type="InterPro" id="IPR002130">
    <property type="entry name" value="Cyclophilin-type_PPIase_dom"/>
</dbReference>
<comment type="similarity">
    <text evidence="2 5">Belongs to the cyclophilin-type PPIase family.</text>
</comment>
<sequence>MQIDATKLYKATITTPRGTIVVCLQPSLAPNTVNNFVRLARNHYYDGIPFHRVCPNPADTSCGGTLAIIQGGDPKCIASVHAPTCGQGGPGYRFKDEPVHQQYLAGTVAMANSGPNTNGSQFFINTGANQFPPSYNLFGTLASGLDVAKAIVQGDVMQTVTVAQQQ</sequence>
<evidence type="ECO:0000256" key="4">
    <source>
        <dbReference type="ARBA" id="ARBA00023235"/>
    </source>
</evidence>
<keyword evidence="4 5" id="KW-0413">Isomerase</keyword>
<protein>
    <recommendedName>
        <fullName evidence="5">Peptidyl-prolyl cis-trans isomerase</fullName>
        <shortName evidence="5">PPIase</shortName>
        <ecNumber evidence="5">5.2.1.8</ecNumber>
    </recommendedName>
</protein>
<proteinExistence type="inferred from homology"/>
<evidence type="ECO:0000313" key="8">
    <source>
        <dbReference type="Proteomes" id="UP000614410"/>
    </source>
</evidence>
<dbReference type="PIRSF" id="PIRSF001467">
    <property type="entry name" value="Peptidylpro_ismrse"/>
    <property type="match status" value="1"/>
</dbReference>
<accession>A0A934KPQ9</accession>
<dbReference type="AlphaFoldDB" id="A0A934KPQ9"/>
<comment type="caution">
    <text evidence="7">The sequence shown here is derived from an EMBL/GenBank/DDBJ whole genome shotgun (WGS) entry which is preliminary data.</text>
</comment>
<reference evidence="7 8" key="1">
    <citation type="submission" date="2020-10" db="EMBL/GenBank/DDBJ databases">
        <title>Ca. Dormibacterota MAGs.</title>
        <authorList>
            <person name="Montgomery K."/>
        </authorList>
    </citation>
    <scope>NUCLEOTIDE SEQUENCE [LARGE SCALE GENOMIC DNA]</scope>
    <source>
        <strain evidence="7">Mitchell_Peninsula_5</strain>
    </source>
</reference>
<dbReference type="PANTHER" id="PTHR45625:SF4">
    <property type="entry name" value="PEPTIDYLPROLYL ISOMERASE DOMAIN AND WD REPEAT-CONTAINING PROTEIN 1"/>
    <property type="match status" value="1"/>
</dbReference>
<dbReference type="Pfam" id="PF00160">
    <property type="entry name" value="Pro_isomerase"/>
    <property type="match status" value="1"/>
</dbReference>
<dbReference type="CDD" id="cd00317">
    <property type="entry name" value="cyclophilin"/>
    <property type="match status" value="1"/>
</dbReference>
<dbReference type="GO" id="GO:0003755">
    <property type="term" value="F:peptidyl-prolyl cis-trans isomerase activity"/>
    <property type="evidence" value="ECO:0007669"/>
    <property type="project" value="UniProtKB-UniRule"/>
</dbReference>
<dbReference type="SUPFAM" id="SSF50891">
    <property type="entry name" value="Cyclophilin-like"/>
    <property type="match status" value="1"/>
</dbReference>
<evidence type="ECO:0000256" key="3">
    <source>
        <dbReference type="ARBA" id="ARBA00023110"/>
    </source>
</evidence>
<evidence type="ECO:0000256" key="1">
    <source>
        <dbReference type="ARBA" id="ARBA00002388"/>
    </source>
</evidence>
<comment type="catalytic activity">
    <reaction evidence="5">
        <text>[protein]-peptidylproline (omega=180) = [protein]-peptidylproline (omega=0)</text>
        <dbReference type="Rhea" id="RHEA:16237"/>
        <dbReference type="Rhea" id="RHEA-COMP:10747"/>
        <dbReference type="Rhea" id="RHEA-COMP:10748"/>
        <dbReference type="ChEBI" id="CHEBI:83833"/>
        <dbReference type="ChEBI" id="CHEBI:83834"/>
        <dbReference type="EC" id="5.2.1.8"/>
    </reaction>
</comment>
<dbReference type="InterPro" id="IPR024936">
    <property type="entry name" value="Cyclophilin-type_PPIase"/>
</dbReference>
<dbReference type="InterPro" id="IPR029000">
    <property type="entry name" value="Cyclophilin-like_dom_sf"/>
</dbReference>
<dbReference type="PRINTS" id="PR00153">
    <property type="entry name" value="CSAPPISMRASE"/>
</dbReference>
<feature type="domain" description="PPIase cyclophilin-type" evidence="6">
    <location>
        <begin position="15"/>
        <end position="151"/>
    </location>
</feature>
<organism evidence="7 8">
    <name type="scientific">Candidatus Amunia macphersoniae</name>
    <dbReference type="NCBI Taxonomy" id="3127014"/>
    <lineage>
        <taxon>Bacteria</taxon>
        <taxon>Bacillati</taxon>
        <taxon>Candidatus Dormiibacterota</taxon>
        <taxon>Candidatus Dormibacteria</taxon>
        <taxon>Candidatus Aeolococcales</taxon>
        <taxon>Candidatus Aeolococcaceae</taxon>
        <taxon>Candidatus Amunia</taxon>
    </lineage>
</organism>
<dbReference type="Proteomes" id="UP000614410">
    <property type="component" value="Unassembled WGS sequence"/>
</dbReference>
<dbReference type="Gene3D" id="2.40.100.10">
    <property type="entry name" value="Cyclophilin-like"/>
    <property type="match status" value="1"/>
</dbReference>
<dbReference type="InterPro" id="IPR044666">
    <property type="entry name" value="Cyclophilin_A-like"/>
</dbReference>
<dbReference type="EMBL" id="JAEKNN010000048">
    <property type="protein sequence ID" value="MBJ7609615.1"/>
    <property type="molecule type" value="Genomic_DNA"/>
</dbReference>
<dbReference type="PANTHER" id="PTHR45625">
    <property type="entry name" value="PEPTIDYL-PROLYL CIS-TRANS ISOMERASE-RELATED"/>
    <property type="match status" value="1"/>
</dbReference>
<evidence type="ECO:0000259" key="6">
    <source>
        <dbReference type="PROSITE" id="PS50072"/>
    </source>
</evidence>
<gene>
    <name evidence="7" type="ORF">JF887_09355</name>
</gene>
<dbReference type="EC" id="5.2.1.8" evidence="5"/>
<dbReference type="PROSITE" id="PS50072">
    <property type="entry name" value="CSA_PPIASE_2"/>
    <property type="match status" value="1"/>
</dbReference>
<keyword evidence="3 5" id="KW-0697">Rotamase</keyword>
<name>A0A934KPQ9_9BACT</name>